<dbReference type="GO" id="GO:0003724">
    <property type="term" value="F:RNA helicase activity"/>
    <property type="evidence" value="ECO:0007669"/>
    <property type="project" value="UniProtKB-EC"/>
</dbReference>
<dbReference type="RefSeq" id="WP_012226340.1">
    <property type="nucleotide sequence ID" value="NZ_HG422565.1"/>
</dbReference>
<keyword evidence="2 7" id="KW-0378">Hydrolase</keyword>
<dbReference type="InterPro" id="IPR027417">
    <property type="entry name" value="P-loop_NTPase"/>
</dbReference>
<feature type="domain" description="Helicase ATP-binding" evidence="5">
    <location>
        <begin position="25"/>
        <end position="175"/>
    </location>
</feature>
<comment type="caution">
    <text evidence="7">The sequence shown here is derived from an EMBL/GenBank/DDBJ whole genome shotgun (WGS) entry which is preliminary data.</text>
</comment>
<accession>R4Z4T1</accession>
<dbReference type="InterPro" id="IPR010225">
    <property type="entry name" value="HrpB"/>
</dbReference>
<dbReference type="eggNOG" id="COG1643">
    <property type="taxonomic scope" value="Bacteria"/>
</dbReference>
<dbReference type="HOGENOM" id="CLU_001832_5_6_11"/>
<dbReference type="GO" id="GO:0016787">
    <property type="term" value="F:hydrolase activity"/>
    <property type="evidence" value="ECO:0007669"/>
    <property type="project" value="UniProtKB-KW"/>
</dbReference>
<dbReference type="NCBIfam" id="TIGR01970">
    <property type="entry name" value="DEAH_box_HrpB"/>
    <property type="match status" value="1"/>
</dbReference>
<dbReference type="InterPro" id="IPR013689">
    <property type="entry name" value="RNA_helicase_ATP-dep_HrpB_C"/>
</dbReference>
<dbReference type="PROSITE" id="PS51192">
    <property type="entry name" value="HELICASE_ATP_BIND_1"/>
    <property type="match status" value="1"/>
</dbReference>
<dbReference type="Gene3D" id="3.40.50.300">
    <property type="entry name" value="P-loop containing nucleotide triphosphate hydrolases"/>
    <property type="match status" value="2"/>
</dbReference>
<dbReference type="Pfam" id="PF00271">
    <property type="entry name" value="Helicase_C"/>
    <property type="match status" value="1"/>
</dbReference>
<dbReference type="InterPro" id="IPR001650">
    <property type="entry name" value="Helicase_C-like"/>
</dbReference>
<dbReference type="InterPro" id="IPR011545">
    <property type="entry name" value="DEAD/DEAH_box_helicase_dom"/>
</dbReference>
<dbReference type="SMART" id="SM00847">
    <property type="entry name" value="HA2"/>
    <property type="match status" value="1"/>
</dbReference>
<dbReference type="SMART" id="SM00490">
    <property type="entry name" value="HELICc"/>
    <property type="match status" value="1"/>
</dbReference>
<dbReference type="Pfam" id="PF04408">
    <property type="entry name" value="WHD_HA2"/>
    <property type="match status" value="1"/>
</dbReference>
<keyword evidence="4" id="KW-0067">ATP-binding</keyword>
<evidence type="ECO:0000256" key="3">
    <source>
        <dbReference type="ARBA" id="ARBA00022806"/>
    </source>
</evidence>
<name>R4Z4T1_9ACTN</name>
<sequence length="860" mass="92032">MPTASPPPRADPTGLPIEGVIGEVRRALVDPGVAVLEAEPGAGKTTVVPLRLLDEPWLGDGRIVMLEPRRLAARAAAARMASLLGDRVGNIVGYRTRDDAKVSRATRIEVVTEGILTRRVQADPGLEGTALVIFDEFHERSLPADLGLALTLEARSLLRPDLRVMVMSATLNVGDVASLLGASAPGAGDPGADAVTAAAPVISAPGRTHPVTVRWRPRQKRDRLEAVTTAAIETALGESSGDVLVFLPGMGEIKRTAQALGRSGALGAAAIDVHLLHGSLPADEQDSAVAPAPVGRRKVVLSTDLAETSLTVEGVTAVVDSGLARVPRFDAGVGMTRLTTVSASRASAEQRAGRAGRVQPGLAYRLWSKSEHNTRPRHIQPEITQVELAGLALELAAWGASDPSSLALLDQPPQRTWEEARTLLGLLGAIDHAGRITDTGKAMVRLPLHPRLARMVVAAAAGPNAALACVVASLLEERDVFGGRPNERPTSLADRVALVTDRGRHHPLADGRAIGTVRRRADELMRRAGLRGATTGHVPDDITDALGPLLLVGYPDRLGRSRSLAGGRWRLRSGSGVSTAATDPLASSQFVVVADTDGKRKDALVRVATPIDVDQVVDALGDQVIRRTYLRWDRTRDDLTERVERAIDSLELDFTERRPSAGPATVQALIERVREVGPSTILDRWDQADGLRARVAFLRHHRGEAWPDWSETSLKDSLESWLAPLLGNATGRRDLQKVDVAGALALTLGWDSQMDLARLAPKTVAVPSGRDLAVNYLTDPPALAVRLGEMFGSNVTPSLLDGALPLRLELLNPAGRPVQITSDLAGFWAGTWGEVRRELRGRYPKHDWPEHPATAKPRRR</sequence>
<dbReference type="PANTHER" id="PTHR43519:SF1">
    <property type="entry name" value="ATP-DEPENDENT RNA HELICASE HRPB"/>
    <property type="match status" value="1"/>
</dbReference>
<evidence type="ECO:0000256" key="1">
    <source>
        <dbReference type="ARBA" id="ARBA00022741"/>
    </source>
</evidence>
<dbReference type="InterPro" id="IPR007502">
    <property type="entry name" value="Helicase-assoc_dom"/>
</dbReference>
<dbReference type="SMART" id="SM00487">
    <property type="entry name" value="DEXDc"/>
    <property type="match status" value="1"/>
</dbReference>
<dbReference type="Pfam" id="PF08482">
    <property type="entry name" value="HrpB_C"/>
    <property type="match status" value="1"/>
</dbReference>
<evidence type="ECO:0000256" key="4">
    <source>
        <dbReference type="ARBA" id="ARBA00022840"/>
    </source>
</evidence>
<evidence type="ECO:0000256" key="2">
    <source>
        <dbReference type="ARBA" id="ARBA00022801"/>
    </source>
</evidence>
<dbReference type="InterPro" id="IPR049614">
    <property type="entry name" value="HrpB_DEXH"/>
</dbReference>
<proteinExistence type="predicted"/>
<dbReference type="EMBL" id="CANL01000018">
    <property type="protein sequence ID" value="CCM63577.1"/>
    <property type="molecule type" value="Genomic_DNA"/>
</dbReference>
<dbReference type="InterPro" id="IPR014001">
    <property type="entry name" value="Helicase_ATP-bd"/>
</dbReference>
<evidence type="ECO:0000313" key="7">
    <source>
        <dbReference type="EMBL" id="CCM63577.1"/>
    </source>
</evidence>
<dbReference type="PIRSF" id="PIRSF005496">
    <property type="entry name" value="ATP_hel_hrpB"/>
    <property type="match status" value="1"/>
</dbReference>
<keyword evidence="8" id="KW-1185">Reference proteome</keyword>
<dbReference type="EC" id="3.6.4.13" evidence="7"/>
<gene>
    <name evidence="7" type="ORF">BN381_250070</name>
</gene>
<dbReference type="CDD" id="cd17990">
    <property type="entry name" value="DEXHc_HrpB"/>
    <property type="match status" value="1"/>
</dbReference>
<dbReference type="PROSITE" id="PS51194">
    <property type="entry name" value="HELICASE_CTER"/>
    <property type="match status" value="1"/>
</dbReference>
<evidence type="ECO:0000313" key="8">
    <source>
        <dbReference type="Proteomes" id="UP000018291"/>
    </source>
</evidence>
<evidence type="ECO:0000259" key="6">
    <source>
        <dbReference type="PROSITE" id="PS51194"/>
    </source>
</evidence>
<dbReference type="PANTHER" id="PTHR43519">
    <property type="entry name" value="ATP-DEPENDENT RNA HELICASE HRPB"/>
    <property type="match status" value="1"/>
</dbReference>
<dbReference type="AlphaFoldDB" id="R4Z4T1"/>
<keyword evidence="3 7" id="KW-0347">Helicase</keyword>
<dbReference type="GO" id="GO:0005524">
    <property type="term" value="F:ATP binding"/>
    <property type="evidence" value="ECO:0007669"/>
    <property type="project" value="UniProtKB-KW"/>
</dbReference>
<dbReference type="InterPro" id="IPR048333">
    <property type="entry name" value="HA2_WH"/>
</dbReference>
<feature type="domain" description="Helicase C-terminal" evidence="6">
    <location>
        <begin position="231"/>
        <end position="399"/>
    </location>
</feature>
<dbReference type="CDD" id="cd18791">
    <property type="entry name" value="SF2_C_RHA"/>
    <property type="match status" value="1"/>
</dbReference>
<reference evidence="7 8" key="1">
    <citation type="journal article" date="2013" name="ISME J.">
        <title>Metabolic model for the filamentous 'Candidatus Microthrix parvicella' based on genomic and metagenomic analyses.</title>
        <authorList>
            <person name="Jon McIlroy S."/>
            <person name="Kristiansen R."/>
            <person name="Albertsen M."/>
            <person name="Michael Karst S."/>
            <person name="Rossetti S."/>
            <person name="Lund Nielsen J."/>
            <person name="Tandoi V."/>
            <person name="James Seviour R."/>
            <person name="Nielsen P.H."/>
        </authorList>
    </citation>
    <scope>NUCLEOTIDE SEQUENCE [LARGE SCALE GENOMIC DNA]</scope>
    <source>
        <strain evidence="7 8">RN1</strain>
    </source>
</reference>
<dbReference type="Gene3D" id="1.20.120.1080">
    <property type="match status" value="1"/>
</dbReference>
<dbReference type="SUPFAM" id="SSF52540">
    <property type="entry name" value="P-loop containing nucleoside triphosphate hydrolases"/>
    <property type="match status" value="1"/>
</dbReference>
<evidence type="ECO:0000259" key="5">
    <source>
        <dbReference type="PROSITE" id="PS51192"/>
    </source>
</evidence>
<keyword evidence="1" id="KW-0547">Nucleotide-binding</keyword>
<dbReference type="Proteomes" id="UP000018291">
    <property type="component" value="Unassembled WGS sequence"/>
</dbReference>
<dbReference type="Pfam" id="PF00270">
    <property type="entry name" value="DEAD"/>
    <property type="match status" value="1"/>
</dbReference>
<organism evidence="7 8">
    <name type="scientific">Candidatus Neomicrothrix parvicella RN1</name>
    <dbReference type="NCBI Taxonomy" id="1229780"/>
    <lineage>
        <taxon>Bacteria</taxon>
        <taxon>Bacillati</taxon>
        <taxon>Actinomycetota</taxon>
        <taxon>Acidimicrobiia</taxon>
        <taxon>Acidimicrobiales</taxon>
        <taxon>Microthrixaceae</taxon>
        <taxon>Candidatus Neomicrothrix</taxon>
    </lineage>
</organism>
<dbReference type="FunFam" id="3.40.50.300:FF:002125">
    <property type="entry name" value="ATP-dependent helicase HrpB"/>
    <property type="match status" value="1"/>
</dbReference>
<dbReference type="GO" id="GO:0003676">
    <property type="term" value="F:nucleic acid binding"/>
    <property type="evidence" value="ECO:0007669"/>
    <property type="project" value="InterPro"/>
</dbReference>
<dbReference type="STRING" id="1229780.BN381_250070"/>
<protein>
    <submittedName>
        <fullName evidence="7">Putative ATP-dependent RNA helicase hrpB</fullName>
        <ecNumber evidence="7">3.6.4.13</ecNumber>
    </submittedName>
</protein>